<dbReference type="SUPFAM" id="SSF54427">
    <property type="entry name" value="NTF2-like"/>
    <property type="match status" value="1"/>
</dbReference>
<sequence>MVLAKSSAIPTNPSAQVQVVLKWMESMTEGDLDGLESTLADNYIHVVLPASTGVAVHNDKESYLASVKEVMSMFTGNTATILEIIEVPGVVVLHESSDGKTKFGVDYKNEAIMTYYLEPAGEGKYKVAKVKAFVDSKFTAGFAEEVQKVLASSAK</sequence>
<protein>
    <recommendedName>
        <fullName evidence="3">SnoaL-like domain-containing protein</fullName>
    </recommendedName>
</protein>
<dbReference type="InterPro" id="IPR032710">
    <property type="entry name" value="NTF2-like_dom_sf"/>
</dbReference>
<reference evidence="2" key="1">
    <citation type="submission" date="2024-04" db="EMBL/GenBank/DDBJ databases">
        <authorList>
            <person name="Shaw F."/>
            <person name="Minotto A."/>
        </authorList>
    </citation>
    <scope>NUCLEOTIDE SEQUENCE [LARGE SCALE GENOMIC DNA]</scope>
</reference>
<dbReference type="Proteomes" id="UP001497453">
    <property type="component" value="Chromosome 8"/>
</dbReference>
<accession>A0ABP1E4W4</accession>
<keyword evidence="2" id="KW-1185">Reference proteome</keyword>
<evidence type="ECO:0000313" key="1">
    <source>
        <dbReference type="EMBL" id="CAL1714267.1"/>
    </source>
</evidence>
<organism evidence="1 2">
    <name type="scientific">Somion occarium</name>
    <dbReference type="NCBI Taxonomy" id="3059160"/>
    <lineage>
        <taxon>Eukaryota</taxon>
        <taxon>Fungi</taxon>
        <taxon>Dikarya</taxon>
        <taxon>Basidiomycota</taxon>
        <taxon>Agaricomycotina</taxon>
        <taxon>Agaricomycetes</taxon>
        <taxon>Polyporales</taxon>
        <taxon>Cerrenaceae</taxon>
        <taxon>Somion</taxon>
    </lineage>
</organism>
<dbReference type="EMBL" id="OZ037951">
    <property type="protein sequence ID" value="CAL1714267.1"/>
    <property type="molecule type" value="Genomic_DNA"/>
</dbReference>
<evidence type="ECO:0000313" key="2">
    <source>
        <dbReference type="Proteomes" id="UP001497453"/>
    </source>
</evidence>
<name>A0ABP1E4W4_9APHY</name>
<dbReference type="Gene3D" id="3.10.450.50">
    <property type="match status" value="1"/>
</dbReference>
<evidence type="ECO:0008006" key="3">
    <source>
        <dbReference type="Google" id="ProtNLM"/>
    </source>
</evidence>
<proteinExistence type="predicted"/>
<gene>
    <name evidence="1" type="ORF">GFSPODELE1_LOCUS9690</name>
</gene>